<protein>
    <recommendedName>
        <fullName evidence="3">Carboxypeptidase regulatory-like domain-containing protein</fullName>
    </recommendedName>
</protein>
<dbReference type="InterPro" id="IPR008969">
    <property type="entry name" value="CarboxyPept-like_regulatory"/>
</dbReference>
<proteinExistence type="predicted"/>
<dbReference type="AlphaFoldDB" id="A0A2W5TVM6"/>
<comment type="caution">
    <text evidence="1">The sequence shown here is derived from an EMBL/GenBank/DDBJ whole genome shotgun (WGS) entry which is preliminary data.</text>
</comment>
<dbReference type="SUPFAM" id="SSF49464">
    <property type="entry name" value="Carboxypeptidase regulatory domain-like"/>
    <property type="match status" value="1"/>
</dbReference>
<name>A0A2W5TVM6_9BACT</name>
<accession>A0A2W5TVM6</accession>
<evidence type="ECO:0008006" key="3">
    <source>
        <dbReference type="Google" id="ProtNLM"/>
    </source>
</evidence>
<dbReference type="Proteomes" id="UP000249061">
    <property type="component" value="Unassembled WGS sequence"/>
</dbReference>
<sequence>MAVSCTPPEPEKQYTSIEGDILPFTTEVAGKRVSGAKVTILERPDLSFTTGEDAHFVFDGIAVGTDVTLVVEAAGFKSTQTATLKVGPKGIHPFPIQVVSNELYELLAALMPLAPQEDRFCAIATTAARFGGGLYVALRQGMPGVQVLLEPAARPESGPIYFNDDVIPDKNQPSTSIDGGVLYYRVPPGDYVMRASKAGAVFSEVRFKCRAGYVVNAGPPLGVMAHVKSPDHSLGVERAADEYSEVTDALCEKTAVCVNEREMSENYKAATIVSCKQHFRNTWAFVDEACAASSLIKEKAKATYECRTASCADNLGEDVCPDQEAAFRAAEEVYAACIASR</sequence>
<dbReference type="EMBL" id="QFQP01000005">
    <property type="protein sequence ID" value="PZR15445.1"/>
    <property type="molecule type" value="Genomic_DNA"/>
</dbReference>
<evidence type="ECO:0000313" key="2">
    <source>
        <dbReference type="Proteomes" id="UP000249061"/>
    </source>
</evidence>
<gene>
    <name evidence="1" type="ORF">DI536_08320</name>
</gene>
<reference evidence="1 2" key="1">
    <citation type="submission" date="2017-08" db="EMBL/GenBank/DDBJ databases">
        <title>Infants hospitalized years apart are colonized by the same room-sourced microbial strains.</title>
        <authorList>
            <person name="Brooks B."/>
            <person name="Olm M.R."/>
            <person name="Firek B.A."/>
            <person name="Baker R."/>
            <person name="Thomas B.C."/>
            <person name="Morowitz M.J."/>
            <person name="Banfield J.F."/>
        </authorList>
    </citation>
    <scope>NUCLEOTIDE SEQUENCE [LARGE SCALE GENOMIC DNA]</scope>
    <source>
        <strain evidence="1">S2_003_000_R2_14</strain>
    </source>
</reference>
<evidence type="ECO:0000313" key="1">
    <source>
        <dbReference type="EMBL" id="PZR15445.1"/>
    </source>
</evidence>
<organism evidence="1 2">
    <name type="scientific">Archangium gephyra</name>
    <dbReference type="NCBI Taxonomy" id="48"/>
    <lineage>
        <taxon>Bacteria</taxon>
        <taxon>Pseudomonadati</taxon>
        <taxon>Myxococcota</taxon>
        <taxon>Myxococcia</taxon>
        <taxon>Myxococcales</taxon>
        <taxon>Cystobacterineae</taxon>
        <taxon>Archangiaceae</taxon>
        <taxon>Archangium</taxon>
    </lineage>
</organism>